<protein>
    <submittedName>
        <fullName evidence="1">Uncharacterized protein</fullName>
    </submittedName>
</protein>
<accession>A0A1Y2AJ58</accession>
<comment type="caution">
    <text evidence="1">The sequence shown here is derived from an EMBL/GenBank/DDBJ whole genome shotgun (WGS) entry which is preliminary data.</text>
</comment>
<dbReference type="AlphaFoldDB" id="A0A1Y2AJ58"/>
<name>A0A1Y2AJ58_9TREE</name>
<evidence type="ECO:0000313" key="1">
    <source>
        <dbReference type="EMBL" id="ORY22330.1"/>
    </source>
</evidence>
<sequence length="242" mass="25756">MTPFGLRPTLRSHRLLTEETIRAPVARHSLTPPMLPWGSHVHQNAHKRGYIAPNGGGLCLEVAGYRNSSNIIYVVDNIGLEYRCDNTIFDVYSGRALCSCSGPYNLTSYPGLFGQVQTDPCSAAGLTAGLPPSTASTASSTASSTSTTLPAVATSPNSLQKINYVFRVMQFTVQSTANGINKSDHTSLLVSAQDGGPTTNQTLERFRYLGGVFQNSTCAYPVDSGTDLQSASGNHATPVRIP</sequence>
<keyword evidence="2" id="KW-1185">Reference proteome</keyword>
<dbReference type="Proteomes" id="UP000193986">
    <property type="component" value="Unassembled WGS sequence"/>
</dbReference>
<organism evidence="1 2">
    <name type="scientific">Naematelia encephala</name>
    <dbReference type="NCBI Taxonomy" id="71784"/>
    <lineage>
        <taxon>Eukaryota</taxon>
        <taxon>Fungi</taxon>
        <taxon>Dikarya</taxon>
        <taxon>Basidiomycota</taxon>
        <taxon>Agaricomycotina</taxon>
        <taxon>Tremellomycetes</taxon>
        <taxon>Tremellales</taxon>
        <taxon>Naemateliaceae</taxon>
        <taxon>Naematelia</taxon>
    </lineage>
</organism>
<reference evidence="1 2" key="1">
    <citation type="submission" date="2016-07" db="EMBL/GenBank/DDBJ databases">
        <title>Pervasive Adenine N6-methylation of Active Genes in Fungi.</title>
        <authorList>
            <consortium name="DOE Joint Genome Institute"/>
            <person name="Mondo S.J."/>
            <person name="Dannebaum R.O."/>
            <person name="Kuo R.C."/>
            <person name="Labutti K."/>
            <person name="Haridas S."/>
            <person name="Kuo A."/>
            <person name="Salamov A."/>
            <person name="Ahrendt S.R."/>
            <person name="Lipzen A."/>
            <person name="Sullivan W."/>
            <person name="Andreopoulos W.B."/>
            <person name="Clum A."/>
            <person name="Lindquist E."/>
            <person name="Daum C."/>
            <person name="Ramamoorthy G.K."/>
            <person name="Gryganskyi A."/>
            <person name="Culley D."/>
            <person name="Magnuson J.K."/>
            <person name="James T.Y."/>
            <person name="O'Malley M.A."/>
            <person name="Stajich J.E."/>
            <person name="Spatafora J.W."/>
            <person name="Visel A."/>
            <person name="Grigoriev I.V."/>
        </authorList>
    </citation>
    <scope>NUCLEOTIDE SEQUENCE [LARGE SCALE GENOMIC DNA]</scope>
    <source>
        <strain evidence="1 2">68-887.2</strain>
    </source>
</reference>
<dbReference type="EMBL" id="MCFC01000095">
    <property type="protein sequence ID" value="ORY22330.1"/>
    <property type="molecule type" value="Genomic_DNA"/>
</dbReference>
<dbReference type="InParanoid" id="A0A1Y2AJ58"/>
<evidence type="ECO:0000313" key="2">
    <source>
        <dbReference type="Proteomes" id="UP000193986"/>
    </source>
</evidence>
<gene>
    <name evidence="1" type="ORF">BCR39DRAFT_562377</name>
</gene>
<proteinExistence type="predicted"/>